<comment type="caution">
    <text evidence="1">The sequence shown here is derived from an EMBL/GenBank/DDBJ whole genome shotgun (WGS) entry which is preliminary data.</text>
</comment>
<dbReference type="EMBL" id="CAJNDS010002679">
    <property type="protein sequence ID" value="CAE7563650.1"/>
    <property type="molecule type" value="Genomic_DNA"/>
</dbReference>
<evidence type="ECO:0000313" key="2">
    <source>
        <dbReference type="Proteomes" id="UP000604046"/>
    </source>
</evidence>
<dbReference type="AlphaFoldDB" id="A0A812UFE9"/>
<gene>
    <name evidence="1" type="ORF">SNAT2548_LOCUS31879</name>
</gene>
<sequence length="1149" mass="127808">MTNNPFGSGIVCDFLLPADSLLSRVSREIAKRMLCVYPIWKVRNLQFQLTTVQKKRKVGDNLWTEEVEAEDTGVHDENTYLDKLHTLLLAYAMAGVEALPGVDLTKWEQRRLNLLVLAWLQAKDTEERSEWVTRFRESTDSLGLVIKQVMEARDARWTVSSPTPGHAVLEQPAASAANKEQLVIPGQSKFREGPMVAGKKTAAVLKDGTRLCTDFHRQAMESEDGQPVAVDLMCGGNAPLTKALLYCGWKCAPVDLVLDPSHDLASAECQPLVQQAVDQACLVLAAIDCSTKSRAREIARDIGPHPEALRPAGRDNVAYKFVQQQVVDRGGGALRENPRNSLQWHLPQEKAMLASGQWFDTDYHACCFMGARRKAQRLRHNLWELTQGPSLKCHHTHDPAEWTVGRREHWLQLDLRALREWAMAPLAISLGLKPLDPGEAARVPRRTEVQSVLQPDKTLPADHVYVGCQSLEGRVLACDCPLSQACEADVLAASAGCRDGRGADAVTSAFKSLFSPNLLQDFRLSLVEDLINSPLFTSFPQWCRAQDLPWDGPLLPQMVSAQQRQWQRNAQHQQAGGMAHRAALPPVLPFGLRPDEHFDLARDLAHYPTPFEAEPVLDLDLQFAAEVTLRQSRRGSRPIGPDEIFQDVEARNSRIQASLRPGKDDTFLLAQSLKDAENGFCSKPLQYPELLRAVRGEQFRLIPRCAITQSSGKQRVIDNADAGGQSELSSDPNKLVLCSPLRSAQHAAVLLRQLSTSELEEAQRVDALEGGGEDWPDAYRRCPMSHRASLACVVVWWHQEWCQPAYQLYSGLLFGLPLAVTSVNRYSRAVEALGRRLLGILVSLYFDDSHLTDWQLSRGSGQAAFSELNSMLGSPFALDKRQAMAPTGTFLGLDFDFSQALQSGRVKFFVRERLLQKVQDMVATSLSSGLLSAGQASKLYGTCNFLEQGMCGRMILAVLAVRPEREFDLFPRPLPRFLAASDAAEDVPGQGTGGFHIVWLDEPEKRESFAAVVNSELYALFAPGEHKIAQLELAMVFYGLVVRAESFRGRRGYWYIDNVAALMALIRGRSSSPDLERLAHLIHVALFTLRTSIFWEYVPSKSSWADAVSRVGLCDPWLHRRGFSPSVATFPTILWSLPFSAVSTVFLFL</sequence>
<dbReference type="Proteomes" id="UP000604046">
    <property type="component" value="Unassembled WGS sequence"/>
</dbReference>
<dbReference type="OrthoDB" id="420502at2759"/>
<name>A0A812UFE9_9DINO</name>
<proteinExistence type="predicted"/>
<accession>A0A812UFE9</accession>
<keyword evidence="2" id="KW-1185">Reference proteome</keyword>
<organism evidence="1 2">
    <name type="scientific">Symbiodinium natans</name>
    <dbReference type="NCBI Taxonomy" id="878477"/>
    <lineage>
        <taxon>Eukaryota</taxon>
        <taxon>Sar</taxon>
        <taxon>Alveolata</taxon>
        <taxon>Dinophyceae</taxon>
        <taxon>Suessiales</taxon>
        <taxon>Symbiodiniaceae</taxon>
        <taxon>Symbiodinium</taxon>
    </lineage>
</organism>
<protein>
    <submittedName>
        <fullName evidence="1">Uncharacterized protein</fullName>
    </submittedName>
</protein>
<reference evidence="1" key="1">
    <citation type="submission" date="2021-02" db="EMBL/GenBank/DDBJ databases">
        <authorList>
            <person name="Dougan E. K."/>
            <person name="Rhodes N."/>
            <person name="Thang M."/>
            <person name="Chan C."/>
        </authorList>
    </citation>
    <scope>NUCLEOTIDE SEQUENCE</scope>
</reference>
<evidence type="ECO:0000313" key="1">
    <source>
        <dbReference type="EMBL" id="CAE7563650.1"/>
    </source>
</evidence>